<dbReference type="GO" id="GO:0005975">
    <property type="term" value="P:carbohydrate metabolic process"/>
    <property type="evidence" value="ECO:0007669"/>
    <property type="project" value="InterPro"/>
</dbReference>
<dbReference type="PATRIC" id="fig|1195236.3.peg.2375"/>
<gene>
    <name evidence="7" type="ORF">CTER_2070</name>
</gene>
<dbReference type="PANTHER" id="PTHR30480:SF16">
    <property type="entry name" value="GLYCOSIDE HYDROLASE FAMILY 3 DOMAIN PROTEIN"/>
    <property type="match status" value="1"/>
</dbReference>
<dbReference type="eggNOG" id="COG1472">
    <property type="taxonomic scope" value="Bacteria"/>
</dbReference>
<evidence type="ECO:0000256" key="4">
    <source>
        <dbReference type="SAM" id="MobiDB-lite"/>
    </source>
</evidence>
<evidence type="ECO:0000256" key="1">
    <source>
        <dbReference type="ARBA" id="ARBA00005336"/>
    </source>
</evidence>
<dbReference type="InterPro" id="IPR036962">
    <property type="entry name" value="Glyco_hydro_3_N_sf"/>
</dbReference>
<evidence type="ECO:0000313" key="7">
    <source>
        <dbReference type="EMBL" id="EMS72148.1"/>
    </source>
</evidence>
<proteinExistence type="inferred from homology"/>
<evidence type="ECO:0000259" key="6">
    <source>
        <dbReference type="Pfam" id="PF00933"/>
    </source>
</evidence>
<keyword evidence="5" id="KW-0472">Membrane</keyword>
<dbReference type="STRING" id="1195236.CTER_2070"/>
<dbReference type="GO" id="GO:0004563">
    <property type="term" value="F:beta-N-acetylhexosaminidase activity"/>
    <property type="evidence" value="ECO:0007669"/>
    <property type="project" value="UniProtKB-EC"/>
</dbReference>
<dbReference type="Gene3D" id="3.20.20.300">
    <property type="entry name" value="Glycoside hydrolase, family 3, N-terminal domain"/>
    <property type="match status" value="1"/>
</dbReference>
<keyword evidence="8" id="KW-1185">Reference proteome</keyword>
<reference evidence="7 8" key="1">
    <citation type="journal article" date="2013" name="Genome Announc.">
        <title>Draft Genome Sequence of the Cellulolytic, Mesophilic, Anaerobic Bacterium Clostridium termitidis Strain CT1112 (DSM 5398).</title>
        <authorList>
            <person name="Lal S."/>
            <person name="Ramachandran U."/>
            <person name="Zhang X."/>
            <person name="Munir R."/>
            <person name="Sparling R."/>
            <person name="Levin D.B."/>
        </authorList>
    </citation>
    <scope>NUCLEOTIDE SEQUENCE [LARGE SCALE GENOMIC DNA]</scope>
    <source>
        <strain evidence="7 8">CT1112</strain>
    </source>
</reference>
<dbReference type="EMBL" id="AORV01000031">
    <property type="protein sequence ID" value="EMS72148.1"/>
    <property type="molecule type" value="Genomic_DNA"/>
</dbReference>
<evidence type="ECO:0000256" key="2">
    <source>
        <dbReference type="ARBA" id="ARBA00022801"/>
    </source>
</evidence>
<keyword evidence="5" id="KW-0812">Transmembrane</keyword>
<evidence type="ECO:0000256" key="3">
    <source>
        <dbReference type="ARBA" id="ARBA00023295"/>
    </source>
</evidence>
<dbReference type="PROSITE" id="PS00775">
    <property type="entry name" value="GLYCOSYL_HYDROL_F3"/>
    <property type="match status" value="1"/>
</dbReference>
<feature type="region of interest" description="Disordered" evidence="4">
    <location>
        <begin position="45"/>
        <end position="91"/>
    </location>
</feature>
<comment type="similarity">
    <text evidence="1">Belongs to the glycosyl hydrolase 3 family.</text>
</comment>
<dbReference type="GO" id="GO:0009254">
    <property type="term" value="P:peptidoglycan turnover"/>
    <property type="evidence" value="ECO:0007669"/>
    <property type="project" value="TreeGrafter"/>
</dbReference>
<dbReference type="Pfam" id="PF00933">
    <property type="entry name" value="Glyco_hydro_3"/>
    <property type="match status" value="1"/>
</dbReference>
<protein>
    <submittedName>
        <fullName evidence="7">Beta-glucosidase-related glycosidase</fullName>
        <ecNumber evidence="7">3.2.1.52</ecNumber>
    </submittedName>
</protein>
<dbReference type="InterPro" id="IPR017853">
    <property type="entry name" value="GH"/>
</dbReference>
<evidence type="ECO:0000256" key="5">
    <source>
        <dbReference type="SAM" id="Phobius"/>
    </source>
</evidence>
<feature type="domain" description="Glycoside hydrolase family 3 N-terminal" evidence="6">
    <location>
        <begin position="103"/>
        <end position="426"/>
    </location>
</feature>
<feature type="compositionally biased region" description="Low complexity" evidence="4">
    <location>
        <begin position="55"/>
        <end position="67"/>
    </location>
</feature>
<organism evidence="7 8">
    <name type="scientific">Ruminiclostridium cellobioparum subsp. termitidis CT1112</name>
    <dbReference type="NCBI Taxonomy" id="1195236"/>
    <lineage>
        <taxon>Bacteria</taxon>
        <taxon>Bacillati</taxon>
        <taxon>Bacillota</taxon>
        <taxon>Clostridia</taxon>
        <taxon>Eubacteriales</taxon>
        <taxon>Oscillospiraceae</taxon>
        <taxon>Ruminiclostridium</taxon>
    </lineage>
</organism>
<dbReference type="InterPro" id="IPR019800">
    <property type="entry name" value="Glyco_hydro_3_AS"/>
</dbReference>
<dbReference type="RefSeq" id="WP_004625663.1">
    <property type="nucleotide sequence ID" value="NZ_AORV01000031.1"/>
</dbReference>
<accession>S0FUE4</accession>
<dbReference type="PANTHER" id="PTHR30480">
    <property type="entry name" value="BETA-HEXOSAMINIDASE-RELATED"/>
    <property type="match status" value="1"/>
</dbReference>
<dbReference type="EC" id="3.2.1.52" evidence="7"/>
<dbReference type="NCBIfam" id="NF003740">
    <property type="entry name" value="PRK05337.1"/>
    <property type="match status" value="1"/>
</dbReference>
<feature type="compositionally biased region" description="Polar residues" evidence="4">
    <location>
        <begin position="74"/>
        <end position="91"/>
    </location>
</feature>
<keyword evidence="3 7" id="KW-0326">Glycosidase</keyword>
<dbReference type="AlphaFoldDB" id="S0FUE4"/>
<evidence type="ECO:0000313" key="8">
    <source>
        <dbReference type="Proteomes" id="UP000014155"/>
    </source>
</evidence>
<feature type="transmembrane region" description="Helical" evidence="5">
    <location>
        <begin position="20"/>
        <end position="37"/>
    </location>
</feature>
<comment type="caution">
    <text evidence="7">The sequence shown here is derived from an EMBL/GenBank/DDBJ whole genome shotgun (WGS) entry which is preliminary data.</text>
</comment>
<dbReference type="SUPFAM" id="SSF51445">
    <property type="entry name" value="(Trans)glycosidases"/>
    <property type="match status" value="1"/>
</dbReference>
<dbReference type="InterPro" id="IPR001764">
    <property type="entry name" value="Glyco_hydro_3_N"/>
</dbReference>
<name>S0FUE4_RUMCE</name>
<dbReference type="InterPro" id="IPR050226">
    <property type="entry name" value="NagZ_Beta-hexosaminidase"/>
</dbReference>
<sequence>MNKGSRKETYRRKRRSRVGIGLSLTAVAVVVLGYVLVQNLGLPQVLKPSGGTRPGGAAESTSAATSGMTGGPGNTTAQNSPDTAEPGQDSQTDQIKALIDSMTLEEKVGQLVIVGVDGYENDEHSKQLMEKYHAGGFILFKKNIQDSAQLLTLLNSLKETNAALNKVPMFLSVDEEGGRVSRLPDEFKKFPSNKVIGQKNDSSLSYQIGNILGRELSSFGFNMDFAPVVDINSNPKNPVIGDRSFGTTAGLVSRLGIETMKGIRAENVISVVKHFPGHGDTSVDSHVGLPRVNHDLKRLESFELVPFKAAIENSVDAIMIAHILLPKLDPENPASFSKAVITDLLRTDMNFNGVVITDDFTMGAIEKNYDMGGAAVKSIQAGADIVLVCHGFDKQETVIKALLAAAQTGQISTGRLDGSVYRVLELKQRYSLGNAPAGPVDPQKINAEISVLFK</sequence>
<keyword evidence="5" id="KW-1133">Transmembrane helix</keyword>
<keyword evidence="2 7" id="KW-0378">Hydrolase</keyword>
<dbReference type="Proteomes" id="UP000014155">
    <property type="component" value="Unassembled WGS sequence"/>
</dbReference>